<dbReference type="PRINTS" id="PR00385">
    <property type="entry name" value="P450"/>
</dbReference>
<comment type="similarity">
    <text evidence="1 2">Belongs to the cytochrome P450 family.</text>
</comment>
<reference evidence="3 4" key="1">
    <citation type="submission" date="2018-10" db="EMBL/GenBank/DDBJ databases">
        <title>Draft genome sequence of Bacillus salarius IM0101, isolated from a hypersaline soil in Inner Mongolia, China.</title>
        <authorList>
            <person name="Yamprayoonswat W."/>
            <person name="Boonvisut S."/>
            <person name="Jumpathong W."/>
            <person name="Sittihan S."/>
            <person name="Ruangsuj P."/>
            <person name="Wanthongcharoen S."/>
            <person name="Thongpramul N."/>
            <person name="Pimmason S."/>
            <person name="Yu B."/>
            <person name="Yasawong M."/>
        </authorList>
    </citation>
    <scope>NUCLEOTIDE SEQUENCE [LARGE SCALE GENOMIC DNA]</scope>
    <source>
        <strain evidence="3 4">IM0101</strain>
    </source>
</reference>
<dbReference type="AlphaFoldDB" id="A0A428N5Q9"/>
<sequence length="397" mass="45279">MAENSFFSNSSDFVADKKEEFETAHEMFSELRGKCPVAHSNSYDGFWALLKYGDVVNVLKNPSTYITSVQNVVPKVSTTGRRPPLHLDPPEHSPYRRTLDPFFKKEKMEQIEPDVRKIVVDLLHPFIKKNGGDICSEFSHLLPGHVFAEFFNLTKELSMSIREVTQKYVKALHVMDKENIQKYSIELYDIARAIIDMRKKEPLDPEHDVVSAYLARKYDGKPLPENMILGTIRQLIVVGMIAPVVFVGSMSVHLSQNPQLQGKLRQNLDLVPDAIEEYLRLFTPYRGFARTPNEDVEIGDRHIKKDEPIALVFASANRDEDVFPNGDEFILNRENIKDHVAFGLGPHRCPGAPLARMMLQLTLKELLARTESIQLNGDIEMTRWPEYGAVSVPLKVY</sequence>
<evidence type="ECO:0000256" key="2">
    <source>
        <dbReference type="RuleBase" id="RU000461"/>
    </source>
</evidence>
<comment type="caution">
    <text evidence="3">The sequence shown here is derived from an EMBL/GenBank/DDBJ whole genome shotgun (WGS) entry which is preliminary data.</text>
</comment>
<dbReference type="GO" id="GO:0016705">
    <property type="term" value="F:oxidoreductase activity, acting on paired donors, with incorporation or reduction of molecular oxygen"/>
    <property type="evidence" value="ECO:0007669"/>
    <property type="project" value="InterPro"/>
</dbReference>
<dbReference type="InterPro" id="IPR002397">
    <property type="entry name" value="Cyt_P450_B"/>
</dbReference>
<dbReference type="SUPFAM" id="SSF48264">
    <property type="entry name" value="Cytochrome P450"/>
    <property type="match status" value="1"/>
</dbReference>
<dbReference type="GO" id="GO:0004497">
    <property type="term" value="F:monooxygenase activity"/>
    <property type="evidence" value="ECO:0007669"/>
    <property type="project" value="UniProtKB-KW"/>
</dbReference>
<organism evidence="3 4">
    <name type="scientific">Salibacterium salarium</name>
    <dbReference type="NCBI Taxonomy" id="284579"/>
    <lineage>
        <taxon>Bacteria</taxon>
        <taxon>Bacillati</taxon>
        <taxon>Bacillota</taxon>
        <taxon>Bacilli</taxon>
        <taxon>Bacillales</taxon>
        <taxon>Bacillaceae</taxon>
    </lineage>
</organism>
<dbReference type="PANTHER" id="PTHR46696:SF6">
    <property type="entry name" value="P450, PUTATIVE (EUROFUNG)-RELATED"/>
    <property type="match status" value="1"/>
</dbReference>
<dbReference type="EMBL" id="RBVX01000007">
    <property type="protein sequence ID" value="RSL33582.1"/>
    <property type="molecule type" value="Genomic_DNA"/>
</dbReference>
<keyword evidence="2" id="KW-0479">Metal-binding</keyword>
<dbReference type="Gene3D" id="1.10.630.10">
    <property type="entry name" value="Cytochrome P450"/>
    <property type="match status" value="1"/>
</dbReference>
<evidence type="ECO:0000256" key="1">
    <source>
        <dbReference type="ARBA" id="ARBA00010617"/>
    </source>
</evidence>
<dbReference type="Proteomes" id="UP000275076">
    <property type="component" value="Unassembled WGS sequence"/>
</dbReference>
<accession>A0A428N5Q9</accession>
<dbReference type="PROSITE" id="PS00086">
    <property type="entry name" value="CYTOCHROME_P450"/>
    <property type="match status" value="1"/>
</dbReference>
<dbReference type="Pfam" id="PF00067">
    <property type="entry name" value="p450"/>
    <property type="match status" value="1"/>
</dbReference>
<name>A0A428N5Q9_9BACI</name>
<keyword evidence="2" id="KW-0560">Oxidoreductase</keyword>
<dbReference type="InterPro" id="IPR017972">
    <property type="entry name" value="Cyt_P450_CS"/>
</dbReference>
<proteinExistence type="inferred from homology"/>
<keyword evidence="4" id="KW-1185">Reference proteome</keyword>
<dbReference type="PRINTS" id="PR00359">
    <property type="entry name" value="BP450"/>
</dbReference>
<dbReference type="OrthoDB" id="9801155at2"/>
<dbReference type="GO" id="GO:0020037">
    <property type="term" value="F:heme binding"/>
    <property type="evidence" value="ECO:0007669"/>
    <property type="project" value="InterPro"/>
</dbReference>
<dbReference type="InterPro" id="IPR036396">
    <property type="entry name" value="Cyt_P450_sf"/>
</dbReference>
<evidence type="ECO:0000313" key="4">
    <source>
        <dbReference type="Proteomes" id="UP000275076"/>
    </source>
</evidence>
<dbReference type="GO" id="GO:0005506">
    <property type="term" value="F:iron ion binding"/>
    <property type="evidence" value="ECO:0007669"/>
    <property type="project" value="InterPro"/>
</dbReference>
<evidence type="ECO:0000313" key="3">
    <source>
        <dbReference type="EMBL" id="RSL33582.1"/>
    </source>
</evidence>
<dbReference type="InterPro" id="IPR001128">
    <property type="entry name" value="Cyt_P450"/>
</dbReference>
<dbReference type="PANTHER" id="PTHR46696">
    <property type="entry name" value="P450, PUTATIVE (EUROFUNG)-RELATED"/>
    <property type="match status" value="1"/>
</dbReference>
<keyword evidence="2" id="KW-0408">Iron</keyword>
<keyword evidence="2" id="KW-0349">Heme</keyword>
<gene>
    <name evidence="3" type="ORF">D7Z54_09710</name>
</gene>
<protein>
    <submittedName>
        <fullName evidence="3">Cytochrome P450</fullName>
    </submittedName>
</protein>
<dbReference type="RefSeq" id="WP_125555641.1">
    <property type="nucleotide sequence ID" value="NZ_RBVX01000007.1"/>
</dbReference>
<keyword evidence="2" id="KW-0503">Monooxygenase</keyword>